<dbReference type="InterPro" id="IPR003594">
    <property type="entry name" value="HATPase_dom"/>
</dbReference>
<dbReference type="Proteomes" id="UP000254033">
    <property type="component" value="Unassembled WGS sequence"/>
</dbReference>
<dbReference type="PROSITE" id="PS50109">
    <property type="entry name" value="HIS_KIN"/>
    <property type="match status" value="1"/>
</dbReference>
<dbReference type="GO" id="GO:0030295">
    <property type="term" value="F:protein kinase activator activity"/>
    <property type="evidence" value="ECO:0007669"/>
    <property type="project" value="TreeGrafter"/>
</dbReference>
<keyword evidence="8" id="KW-0472">Membrane</keyword>
<dbReference type="AlphaFoldDB" id="A0A0W0THK1"/>
<keyword evidence="4" id="KW-0547">Nucleotide-binding</keyword>
<dbReference type="Proteomes" id="UP000054698">
    <property type="component" value="Unassembled WGS sequence"/>
</dbReference>
<organism evidence="10 13">
    <name type="scientific">Legionella feeleii</name>
    <dbReference type="NCBI Taxonomy" id="453"/>
    <lineage>
        <taxon>Bacteria</taxon>
        <taxon>Pseudomonadati</taxon>
        <taxon>Pseudomonadota</taxon>
        <taxon>Gammaproteobacteria</taxon>
        <taxon>Legionellales</taxon>
        <taxon>Legionellaceae</taxon>
        <taxon>Legionella</taxon>
    </lineage>
</organism>
<dbReference type="EC" id="2.7.13.3" evidence="2"/>
<feature type="domain" description="Histidine kinase" evidence="9">
    <location>
        <begin position="201"/>
        <end position="433"/>
    </location>
</feature>
<protein>
    <recommendedName>
        <fullName evidence="2">histidine kinase</fullName>
        <ecNumber evidence="2">2.7.13.3</ecNumber>
    </recommendedName>
</protein>
<dbReference type="PANTHER" id="PTHR42878">
    <property type="entry name" value="TWO-COMPONENT HISTIDINE KINASE"/>
    <property type="match status" value="1"/>
</dbReference>
<keyword evidence="5" id="KW-0418">Kinase</keyword>
<dbReference type="PRINTS" id="PR00344">
    <property type="entry name" value="BCTRLSENSOR"/>
</dbReference>
<evidence type="ECO:0000313" key="11">
    <source>
        <dbReference type="EMBL" id="SPX61687.1"/>
    </source>
</evidence>
<gene>
    <name evidence="11" type="primary">cqsS_1</name>
    <name evidence="10" type="ORF">Lfee_2759</name>
    <name evidence="12" type="ORF">NCTC11978_02664</name>
    <name evidence="11" type="ORF">NCTC12022_02435</name>
</gene>
<dbReference type="InterPro" id="IPR050351">
    <property type="entry name" value="BphY/WalK/GraS-like"/>
</dbReference>
<dbReference type="GO" id="GO:0005524">
    <property type="term" value="F:ATP binding"/>
    <property type="evidence" value="ECO:0007669"/>
    <property type="project" value="UniProtKB-KW"/>
</dbReference>
<feature type="transmembrane region" description="Helical" evidence="8">
    <location>
        <begin position="60"/>
        <end position="81"/>
    </location>
</feature>
<sequence>MHAAMKNLKKIVNYLDQSMQRSLFNAAHQLIAVGAIAFFGFPLFYWIWTVWFPQPYETLGLRLVGSLLGLGLMLTPYWPAASKPYMPWYWFLTILYTLSFFFAYSFLMNHANAISAMSLLCSVFLLVLLVDLFSLSVLLVLGWGLALVCYYFMSPELYFGEEHIEMTLVLLFVIIVGSTVNYKTAMLQQQRLAGMAAAAGMIAHELRTPLLGIKSGAKALTYYMPQLFQAYHVAKEQELLTTTIREMRLQQLEDVGERIINEIDYANTIIDMLLVKAGRENSLQNCTLEPCSMADCLTEAMARYPFKSNHERSLITWQGDFVFTGSKLLMQHVLFNLLKNALYVIATTQKGDIFIWTETGDKVNTLFFKDSAKGMSSQQLARLFNHFYTTTFMGTGIGLSFCKLVMNRFGGDIRCEAQEGKYTQFALTFPALP</sequence>
<reference evidence="14 15" key="2">
    <citation type="submission" date="2018-06" db="EMBL/GenBank/DDBJ databases">
        <authorList>
            <consortium name="Pathogen Informatics"/>
            <person name="Doyle S."/>
        </authorList>
    </citation>
    <scope>NUCLEOTIDE SEQUENCE [LARGE SCALE GENOMIC DNA]</scope>
    <source>
        <strain evidence="12 15">NCTC11978</strain>
        <strain evidence="11 14">NCTC12022</strain>
    </source>
</reference>
<evidence type="ECO:0000256" key="3">
    <source>
        <dbReference type="ARBA" id="ARBA00022679"/>
    </source>
</evidence>
<evidence type="ECO:0000256" key="2">
    <source>
        <dbReference type="ARBA" id="ARBA00012438"/>
    </source>
</evidence>
<feature type="transmembrane region" description="Helical" evidence="8">
    <location>
        <begin position="166"/>
        <end position="182"/>
    </location>
</feature>
<keyword evidence="3 11" id="KW-0808">Transferase</keyword>
<dbReference type="STRING" id="453.Lfee_2759"/>
<evidence type="ECO:0000259" key="9">
    <source>
        <dbReference type="PROSITE" id="PS50109"/>
    </source>
</evidence>
<dbReference type="GO" id="GO:0000156">
    <property type="term" value="F:phosphorelay response regulator activity"/>
    <property type="evidence" value="ECO:0007669"/>
    <property type="project" value="TreeGrafter"/>
</dbReference>
<dbReference type="InterPro" id="IPR036890">
    <property type="entry name" value="HATPase_C_sf"/>
</dbReference>
<keyword evidence="8" id="KW-0812">Transmembrane</keyword>
<reference evidence="10 13" key="1">
    <citation type="submission" date="2015-11" db="EMBL/GenBank/DDBJ databases">
        <title>Genomic analysis of 38 Legionella species identifies large and diverse effector repertoires.</title>
        <authorList>
            <person name="Burstein D."/>
            <person name="Amaro F."/>
            <person name="Zusman T."/>
            <person name="Lifshitz Z."/>
            <person name="Cohen O."/>
            <person name="Gilbert J.A."/>
            <person name="Pupko T."/>
            <person name="Shuman H.A."/>
            <person name="Segal G."/>
        </authorList>
    </citation>
    <scope>NUCLEOTIDE SEQUENCE [LARGE SCALE GENOMIC DNA]</scope>
    <source>
        <strain evidence="10 13">WO-44C</strain>
    </source>
</reference>
<dbReference type="InterPro" id="IPR036097">
    <property type="entry name" value="HisK_dim/P_sf"/>
</dbReference>
<dbReference type="InterPro" id="IPR005467">
    <property type="entry name" value="His_kinase_dom"/>
</dbReference>
<dbReference type="Gene3D" id="1.10.287.130">
    <property type="match status" value="1"/>
</dbReference>
<evidence type="ECO:0000256" key="8">
    <source>
        <dbReference type="SAM" id="Phobius"/>
    </source>
</evidence>
<evidence type="ECO:0000313" key="10">
    <source>
        <dbReference type="EMBL" id="KTC95095.1"/>
    </source>
</evidence>
<evidence type="ECO:0000313" key="12">
    <source>
        <dbReference type="EMBL" id="STX39465.1"/>
    </source>
</evidence>
<keyword evidence="7" id="KW-0902">Two-component regulatory system</keyword>
<feature type="transmembrane region" description="Helical" evidence="8">
    <location>
        <begin position="30"/>
        <end position="48"/>
    </location>
</feature>
<comment type="catalytic activity">
    <reaction evidence="1">
        <text>ATP + protein L-histidine = ADP + protein N-phospho-L-histidine.</text>
        <dbReference type="EC" id="2.7.13.3"/>
    </reaction>
</comment>
<dbReference type="GO" id="GO:0000155">
    <property type="term" value="F:phosphorelay sensor kinase activity"/>
    <property type="evidence" value="ECO:0007669"/>
    <property type="project" value="InterPro"/>
</dbReference>
<evidence type="ECO:0000313" key="15">
    <source>
        <dbReference type="Proteomes" id="UP000254033"/>
    </source>
</evidence>
<keyword evidence="13" id="KW-1185">Reference proteome</keyword>
<dbReference type="PATRIC" id="fig|453.4.peg.3019"/>
<name>A0A0W0THK1_9GAMM</name>
<dbReference type="PANTHER" id="PTHR42878:SF7">
    <property type="entry name" value="SENSOR HISTIDINE KINASE GLRK"/>
    <property type="match status" value="1"/>
</dbReference>
<dbReference type="EMBL" id="LNYB01000085">
    <property type="protein sequence ID" value="KTC95095.1"/>
    <property type="molecule type" value="Genomic_DNA"/>
</dbReference>
<keyword evidence="6" id="KW-0067">ATP-binding</keyword>
<evidence type="ECO:0000256" key="7">
    <source>
        <dbReference type="ARBA" id="ARBA00023012"/>
    </source>
</evidence>
<dbReference type="GO" id="GO:0007234">
    <property type="term" value="P:osmosensory signaling via phosphorelay pathway"/>
    <property type="evidence" value="ECO:0007669"/>
    <property type="project" value="TreeGrafter"/>
</dbReference>
<dbReference type="Gene3D" id="3.30.565.10">
    <property type="entry name" value="Histidine kinase-like ATPase, C-terminal domain"/>
    <property type="match status" value="1"/>
</dbReference>
<dbReference type="Pfam" id="PF02518">
    <property type="entry name" value="HATPase_c"/>
    <property type="match status" value="1"/>
</dbReference>
<evidence type="ECO:0000256" key="5">
    <source>
        <dbReference type="ARBA" id="ARBA00022777"/>
    </source>
</evidence>
<accession>A0A0W0THK1</accession>
<dbReference type="SUPFAM" id="SSF47384">
    <property type="entry name" value="Homodimeric domain of signal transducing histidine kinase"/>
    <property type="match status" value="1"/>
</dbReference>
<dbReference type="InterPro" id="IPR004358">
    <property type="entry name" value="Sig_transdc_His_kin-like_C"/>
</dbReference>
<evidence type="ECO:0000256" key="6">
    <source>
        <dbReference type="ARBA" id="ARBA00022840"/>
    </source>
</evidence>
<dbReference type="Proteomes" id="UP000251942">
    <property type="component" value="Unassembled WGS sequence"/>
</dbReference>
<evidence type="ECO:0000313" key="14">
    <source>
        <dbReference type="Proteomes" id="UP000251942"/>
    </source>
</evidence>
<keyword evidence="8" id="KW-1133">Transmembrane helix</keyword>
<proteinExistence type="predicted"/>
<dbReference type="SUPFAM" id="SSF55874">
    <property type="entry name" value="ATPase domain of HSP90 chaperone/DNA topoisomerase II/histidine kinase"/>
    <property type="match status" value="1"/>
</dbReference>
<evidence type="ECO:0000256" key="1">
    <source>
        <dbReference type="ARBA" id="ARBA00000085"/>
    </source>
</evidence>
<evidence type="ECO:0000313" key="13">
    <source>
        <dbReference type="Proteomes" id="UP000054698"/>
    </source>
</evidence>
<evidence type="ECO:0000256" key="4">
    <source>
        <dbReference type="ARBA" id="ARBA00022741"/>
    </source>
</evidence>
<dbReference type="SMART" id="SM00387">
    <property type="entry name" value="HATPase_c"/>
    <property type="match status" value="1"/>
</dbReference>
<dbReference type="EMBL" id="UGNY01000001">
    <property type="protein sequence ID" value="STX39465.1"/>
    <property type="molecule type" value="Genomic_DNA"/>
</dbReference>
<dbReference type="EMBL" id="UASS01000022">
    <property type="protein sequence ID" value="SPX61687.1"/>
    <property type="molecule type" value="Genomic_DNA"/>
</dbReference>
<feature type="transmembrane region" description="Helical" evidence="8">
    <location>
        <begin position="88"/>
        <end position="107"/>
    </location>
</feature>